<evidence type="ECO:0000256" key="1">
    <source>
        <dbReference type="ARBA" id="ARBA00004651"/>
    </source>
</evidence>
<keyword evidence="9" id="KW-1185">Reference proteome</keyword>
<protein>
    <submittedName>
        <fullName evidence="8">YitT family protein</fullName>
    </submittedName>
</protein>
<comment type="caution">
    <text evidence="8">The sequence shown here is derived from an EMBL/GenBank/DDBJ whole genome shotgun (WGS) entry which is preliminary data.</text>
</comment>
<proteinExistence type="predicted"/>
<keyword evidence="2" id="KW-1003">Cell membrane</keyword>
<feature type="transmembrane region" description="Helical" evidence="6">
    <location>
        <begin position="151"/>
        <end position="172"/>
    </location>
</feature>
<dbReference type="Proteomes" id="UP001597227">
    <property type="component" value="Unassembled WGS sequence"/>
</dbReference>
<feature type="transmembrane region" description="Helical" evidence="6">
    <location>
        <begin position="9"/>
        <end position="28"/>
    </location>
</feature>
<dbReference type="InterPro" id="IPR051461">
    <property type="entry name" value="UPF0750_membrane"/>
</dbReference>
<sequence>MVNREVKKILIVTFGALLNAAALNLFLIPADVYSSGFTGVSQLLFRILGDYTPIHISTGVILLLLNIPVAILGWKKVGKSFTLYSFISVALTTLFLAIIPLERISNDILLNAVFGAVIQAIGIGLTLKWGASTGGLDIIALVLSRSKDKPIGTYIFTLNGLIIITAGFLFGWEKALYTLVALYVLTKVIDTVHTSHVKVTAMIVTKKADELKSAIHSNLVRGITLIPAKGAFSSETKDMLMIVLTRYELYDLERIIKEVDPHAFTNIVQTIGVYGLFRKE</sequence>
<evidence type="ECO:0000256" key="6">
    <source>
        <dbReference type="SAM" id="Phobius"/>
    </source>
</evidence>
<evidence type="ECO:0000256" key="5">
    <source>
        <dbReference type="ARBA" id="ARBA00023136"/>
    </source>
</evidence>
<keyword evidence="4 6" id="KW-1133">Transmembrane helix</keyword>
<dbReference type="RefSeq" id="WP_099354260.1">
    <property type="nucleotide sequence ID" value="NZ_JBHUEK010000020.1"/>
</dbReference>
<feature type="transmembrane region" description="Helical" evidence="6">
    <location>
        <begin position="81"/>
        <end position="102"/>
    </location>
</feature>
<evidence type="ECO:0000256" key="2">
    <source>
        <dbReference type="ARBA" id="ARBA00022475"/>
    </source>
</evidence>
<evidence type="ECO:0000313" key="9">
    <source>
        <dbReference type="Proteomes" id="UP001597227"/>
    </source>
</evidence>
<dbReference type="Pfam" id="PF10035">
    <property type="entry name" value="DUF2179"/>
    <property type="match status" value="1"/>
</dbReference>
<name>A0ABW4MP09_9BACI</name>
<gene>
    <name evidence="8" type="ORF">ACFSFW_13255</name>
</gene>
<evidence type="ECO:0000256" key="4">
    <source>
        <dbReference type="ARBA" id="ARBA00022989"/>
    </source>
</evidence>
<organism evidence="8 9">
    <name type="scientific">Fredinandcohnia salidurans</name>
    <dbReference type="NCBI Taxonomy" id="2595041"/>
    <lineage>
        <taxon>Bacteria</taxon>
        <taxon>Bacillati</taxon>
        <taxon>Bacillota</taxon>
        <taxon>Bacilli</taxon>
        <taxon>Bacillales</taxon>
        <taxon>Bacillaceae</taxon>
        <taxon>Fredinandcohnia</taxon>
    </lineage>
</organism>
<reference evidence="9" key="1">
    <citation type="journal article" date="2019" name="Int. J. Syst. Evol. Microbiol.">
        <title>The Global Catalogue of Microorganisms (GCM) 10K type strain sequencing project: providing services to taxonomists for standard genome sequencing and annotation.</title>
        <authorList>
            <consortium name="The Broad Institute Genomics Platform"/>
            <consortium name="The Broad Institute Genome Sequencing Center for Infectious Disease"/>
            <person name="Wu L."/>
            <person name="Ma J."/>
        </authorList>
    </citation>
    <scope>NUCLEOTIDE SEQUENCE [LARGE SCALE GENOMIC DNA]</scope>
    <source>
        <strain evidence="9">CCUG 15531</strain>
    </source>
</reference>
<keyword evidence="5 6" id="KW-0472">Membrane</keyword>
<dbReference type="InterPro" id="IPR019264">
    <property type="entry name" value="DUF2179"/>
</dbReference>
<dbReference type="Pfam" id="PF02588">
    <property type="entry name" value="YitT_membrane"/>
    <property type="match status" value="1"/>
</dbReference>
<dbReference type="Gene3D" id="3.30.70.120">
    <property type="match status" value="1"/>
</dbReference>
<evidence type="ECO:0000259" key="7">
    <source>
        <dbReference type="Pfam" id="PF10035"/>
    </source>
</evidence>
<dbReference type="PANTHER" id="PTHR33545:SF5">
    <property type="entry name" value="UPF0750 MEMBRANE PROTEIN YITT"/>
    <property type="match status" value="1"/>
</dbReference>
<feature type="transmembrane region" description="Helical" evidence="6">
    <location>
        <begin position="54"/>
        <end position="74"/>
    </location>
</feature>
<dbReference type="EMBL" id="JBHUEK010000020">
    <property type="protein sequence ID" value="MFD1779625.1"/>
    <property type="molecule type" value="Genomic_DNA"/>
</dbReference>
<dbReference type="PIRSF" id="PIRSF006483">
    <property type="entry name" value="Membrane_protein_YitT"/>
    <property type="match status" value="1"/>
</dbReference>
<dbReference type="InterPro" id="IPR003740">
    <property type="entry name" value="YitT"/>
</dbReference>
<dbReference type="InterPro" id="IPR015867">
    <property type="entry name" value="N-reg_PII/ATP_PRibTrfase_C"/>
</dbReference>
<dbReference type="PANTHER" id="PTHR33545">
    <property type="entry name" value="UPF0750 MEMBRANE PROTEIN YITT-RELATED"/>
    <property type="match status" value="1"/>
</dbReference>
<keyword evidence="3 6" id="KW-0812">Transmembrane</keyword>
<evidence type="ECO:0000256" key="3">
    <source>
        <dbReference type="ARBA" id="ARBA00022692"/>
    </source>
</evidence>
<evidence type="ECO:0000313" key="8">
    <source>
        <dbReference type="EMBL" id="MFD1779625.1"/>
    </source>
</evidence>
<accession>A0ABW4MP09</accession>
<comment type="subcellular location">
    <subcellularLocation>
        <location evidence="1">Cell membrane</location>
        <topology evidence="1">Multi-pass membrane protein</topology>
    </subcellularLocation>
</comment>
<feature type="transmembrane region" description="Helical" evidence="6">
    <location>
        <begin position="108"/>
        <end position="130"/>
    </location>
</feature>
<feature type="domain" description="DUF2179" evidence="7">
    <location>
        <begin position="221"/>
        <end position="275"/>
    </location>
</feature>
<dbReference type="CDD" id="cd16380">
    <property type="entry name" value="YitT_C"/>
    <property type="match status" value="1"/>
</dbReference>